<dbReference type="GO" id="GO:0005096">
    <property type="term" value="F:GTPase activator activity"/>
    <property type="evidence" value="ECO:0007669"/>
    <property type="project" value="TreeGrafter"/>
</dbReference>
<proteinExistence type="predicted"/>
<feature type="compositionally biased region" description="Low complexity" evidence="1">
    <location>
        <begin position="91"/>
        <end position="105"/>
    </location>
</feature>
<feature type="region of interest" description="Disordered" evidence="1">
    <location>
        <begin position="464"/>
        <end position="509"/>
    </location>
</feature>
<dbReference type="EMBL" id="QZAJ01000416">
    <property type="protein sequence ID" value="THW10480.1"/>
    <property type="molecule type" value="Genomic_DNA"/>
</dbReference>
<feature type="region of interest" description="Disordered" evidence="1">
    <location>
        <begin position="124"/>
        <end position="144"/>
    </location>
</feature>
<dbReference type="InterPro" id="IPR050302">
    <property type="entry name" value="Rab_GAP_TBC_domain"/>
</dbReference>
<evidence type="ECO:0000313" key="3">
    <source>
        <dbReference type="EMBL" id="THW10480.1"/>
    </source>
</evidence>
<dbReference type="AlphaFoldDB" id="A0A4S8VJA3"/>
<gene>
    <name evidence="3" type="ORF">D6D24_07911</name>
</gene>
<dbReference type="SUPFAM" id="SSF47923">
    <property type="entry name" value="Ypt/Rab-GAP domain of gyp1p"/>
    <property type="match status" value="2"/>
</dbReference>
<reference evidence="3 4" key="1">
    <citation type="submission" date="2018-10" db="EMBL/GenBank/DDBJ databases">
        <title>Fifty Aureobasidium pullulans genomes reveal a recombining polyextremotolerant generalist.</title>
        <authorList>
            <person name="Gostincar C."/>
            <person name="Turk M."/>
            <person name="Zajc J."/>
            <person name="Gunde-Cimerman N."/>
        </authorList>
    </citation>
    <scope>NUCLEOTIDE SEQUENCE [LARGE SCALE GENOMIC DNA]</scope>
    <source>
        <strain evidence="3 4">EXF-11318</strain>
    </source>
</reference>
<dbReference type="InterPro" id="IPR000195">
    <property type="entry name" value="Rab-GAP-TBC_dom"/>
</dbReference>
<feature type="compositionally biased region" description="Polar residues" evidence="1">
    <location>
        <begin position="72"/>
        <end position="83"/>
    </location>
</feature>
<dbReference type="PROSITE" id="PS50086">
    <property type="entry name" value="TBC_RABGAP"/>
    <property type="match status" value="1"/>
</dbReference>
<feature type="region of interest" description="Disordered" evidence="1">
    <location>
        <begin position="295"/>
        <end position="338"/>
    </location>
</feature>
<feature type="compositionally biased region" description="Low complexity" evidence="1">
    <location>
        <begin position="10"/>
        <end position="22"/>
    </location>
</feature>
<dbReference type="Proteomes" id="UP000308014">
    <property type="component" value="Unassembled WGS sequence"/>
</dbReference>
<feature type="compositionally biased region" description="Low complexity" evidence="1">
    <location>
        <begin position="56"/>
        <end position="71"/>
    </location>
</feature>
<dbReference type="FunFam" id="1.10.8.270:FF:000026">
    <property type="entry name" value="TBC (Tre-2/Bub2/Cdc16) domain family"/>
    <property type="match status" value="1"/>
</dbReference>
<evidence type="ECO:0000256" key="1">
    <source>
        <dbReference type="SAM" id="MobiDB-lite"/>
    </source>
</evidence>
<comment type="caution">
    <text evidence="3">The sequence shown here is derived from an EMBL/GenBank/DDBJ whole genome shotgun (WGS) entry which is preliminary data.</text>
</comment>
<evidence type="ECO:0000313" key="4">
    <source>
        <dbReference type="Proteomes" id="UP000308014"/>
    </source>
</evidence>
<dbReference type="Gene3D" id="1.10.8.270">
    <property type="entry name" value="putative rabgap domain of human tbc1 domain family member 14 like domains"/>
    <property type="match status" value="1"/>
</dbReference>
<dbReference type="InterPro" id="IPR035969">
    <property type="entry name" value="Rab-GAP_TBC_sf"/>
</dbReference>
<dbReference type="Pfam" id="PF00566">
    <property type="entry name" value="RabGAP-TBC"/>
    <property type="match status" value="1"/>
</dbReference>
<sequence>MDDLGRPIRRQASSSRRSSTQRIRPRARASNQSLQSAGRPQENTTFTSFEPFSPPNNITSSYNSNASTTANGLSVMNGNGSNHGSRDDASIRSYSSSKRSRSIYAPDRQNSLAEDIYGEVVASSGNETEAEAASGSEQDTRPLDQVSAASHSLINVLNMAPKDESRPPLFNDVNDQLNNPQVLQNADDKTVVAYVKRQGGAGKVIRRLAKDVSDRDAEISRLRRKVEDFGTLFKDHLMAVHEMSRLEADRTVRDSPVFAKAATNDLKEELESASSDNLFGEAQATLSTDSLTVTANSQDSVPPLVRKDTSASPSFPSGSSTIRAPRHSGTNLKVDTNRMPKQRGGLFNLFGGQGSLRQPTKQQNRHSIASMLDPRMLGIRSPSVAQSTRSNSMSSYKPLEMEQKIENEDLPPPLLDMKVIKIIFRAFIADNYGFIIDGPRVQQWLWSLERHRYVPKSRTTSIVTRATSGTRSASITSIEEGDDEEATDTAAQEDAQNDGNAETNEESRPWHEFLTLEVTKQALLSRLPIQLHGPKMTDSASISSVDTDDGMPRLEQLCDPADFTTHAERLRDEISVEYTQLQVARDQAYDRLMAKVEEPKLASNRFSRIFTNTTETVPKNRVEAMGTSTVGIANLAQSGVSGPFVKFILDGIPMKTRAKIWLESAQSSIHYSPEDFTMLATEYHTHPDDQRYLHDIEMDTPRTLTNNVYFRKEKNQDALALLLGCFAIRNKDIGYCQGFNIIAGYLLLAMPTTEQAFWVFCFLIEKVLPASYFTAEHDWQGPRADTIVLRHYIRTLLPRLGTHLDELDVLDEQTVPINWFLTAFASTLSVEALFRVWDVVLGIPGQNQQVFLLHVAIALLKLNEDELLKLDSAAAVYDYMDRKMARGVVTIDGLIQASSRLGPIVTAKSVEKRRAEAAKTL</sequence>
<dbReference type="Gene3D" id="1.10.472.80">
    <property type="entry name" value="Ypt/Rab-GAP domain of gyp1p, domain 3"/>
    <property type="match status" value="1"/>
</dbReference>
<dbReference type="PANTHER" id="PTHR47219">
    <property type="entry name" value="RAB GTPASE-ACTIVATING PROTEIN 1-LIKE"/>
    <property type="match status" value="1"/>
</dbReference>
<feature type="compositionally biased region" description="Low complexity" evidence="1">
    <location>
        <begin position="310"/>
        <end position="320"/>
    </location>
</feature>
<feature type="compositionally biased region" description="Polar residues" evidence="1">
    <location>
        <begin position="464"/>
        <end position="477"/>
    </location>
</feature>
<feature type="compositionally biased region" description="Polar residues" evidence="1">
    <location>
        <begin position="29"/>
        <end position="50"/>
    </location>
</feature>
<feature type="region of interest" description="Disordered" evidence="1">
    <location>
        <begin position="1"/>
        <end position="110"/>
    </location>
</feature>
<protein>
    <submittedName>
        <fullName evidence="3">TBC-domain-containing protein</fullName>
    </submittedName>
</protein>
<organism evidence="3 4">
    <name type="scientific">Aureobasidium pullulans</name>
    <name type="common">Black yeast</name>
    <name type="synonym">Pullularia pullulans</name>
    <dbReference type="NCBI Taxonomy" id="5580"/>
    <lineage>
        <taxon>Eukaryota</taxon>
        <taxon>Fungi</taxon>
        <taxon>Dikarya</taxon>
        <taxon>Ascomycota</taxon>
        <taxon>Pezizomycotina</taxon>
        <taxon>Dothideomycetes</taxon>
        <taxon>Dothideomycetidae</taxon>
        <taxon>Dothideales</taxon>
        <taxon>Saccotheciaceae</taxon>
        <taxon>Aureobasidium</taxon>
    </lineage>
</organism>
<dbReference type="GO" id="GO:0031267">
    <property type="term" value="F:small GTPase binding"/>
    <property type="evidence" value="ECO:0007669"/>
    <property type="project" value="TreeGrafter"/>
</dbReference>
<accession>A0A4S8VJA3</accession>
<dbReference type="PANTHER" id="PTHR47219:SF20">
    <property type="entry name" value="TBC1 DOMAIN FAMILY MEMBER 2B"/>
    <property type="match status" value="1"/>
</dbReference>
<evidence type="ECO:0000259" key="2">
    <source>
        <dbReference type="PROSITE" id="PS50086"/>
    </source>
</evidence>
<feature type="domain" description="Rab-GAP TBC" evidence="2">
    <location>
        <begin position="651"/>
        <end position="844"/>
    </location>
</feature>
<dbReference type="SMART" id="SM00164">
    <property type="entry name" value="TBC"/>
    <property type="match status" value="1"/>
</dbReference>
<name>A0A4S8VJA3_AURPU</name>